<feature type="region of interest" description="Disordered" evidence="1">
    <location>
        <begin position="1"/>
        <end position="20"/>
    </location>
</feature>
<protein>
    <submittedName>
        <fullName evidence="2">Uncharacterized protein</fullName>
    </submittedName>
</protein>
<evidence type="ECO:0000313" key="3">
    <source>
        <dbReference type="Proteomes" id="UP001054945"/>
    </source>
</evidence>
<dbReference type="AlphaFoldDB" id="A0AAV4R6Y0"/>
<evidence type="ECO:0000313" key="2">
    <source>
        <dbReference type="EMBL" id="GIY16142.1"/>
    </source>
</evidence>
<comment type="caution">
    <text evidence="2">The sequence shown here is derived from an EMBL/GenBank/DDBJ whole genome shotgun (WGS) entry which is preliminary data.</text>
</comment>
<organism evidence="2 3">
    <name type="scientific">Caerostris extrusa</name>
    <name type="common">Bark spider</name>
    <name type="synonym">Caerostris bankana</name>
    <dbReference type="NCBI Taxonomy" id="172846"/>
    <lineage>
        <taxon>Eukaryota</taxon>
        <taxon>Metazoa</taxon>
        <taxon>Ecdysozoa</taxon>
        <taxon>Arthropoda</taxon>
        <taxon>Chelicerata</taxon>
        <taxon>Arachnida</taxon>
        <taxon>Araneae</taxon>
        <taxon>Araneomorphae</taxon>
        <taxon>Entelegynae</taxon>
        <taxon>Araneoidea</taxon>
        <taxon>Araneidae</taxon>
        <taxon>Caerostris</taxon>
    </lineage>
</organism>
<accession>A0AAV4R6Y0</accession>
<gene>
    <name evidence="2" type="ORF">CEXT_496421</name>
</gene>
<dbReference type="EMBL" id="BPLR01007335">
    <property type="protein sequence ID" value="GIY16142.1"/>
    <property type="molecule type" value="Genomic_DNA"/>
</dbReference>
<reference evidence="2 3" key="1">
    <citation type="submission" date="2021-06" db="EMBL/GenBank/DDBJ databases">
        <title>Caerostris extrusa draft genome.</title>
        <authorList>
            <person name="Kono N."/>
            <person name="Arakawa K."/>
        </authorList>
    </citation>
    <scope>NUCLEOTIDE SEQUENCE [LARGE SCALE GENOMIC DNA]</scope>
</reference>
<proteinExistence type="predicted"/>
<keyword evidence="3" id="KW-1185">Reference proteome</keyword>
<dbReference type="Proteomes" id="UP001054945">
    <property type="component" value="Unassembled WGS sequence"/>
</dbReference>
<name>A0AAV4R6Y0_CAEEX</name>
<evidence type="ECO:0000256" key="1">
    <source>
        <dbReference type="SAM" id="MobiDB-lite"/>
    </source>
</evidence>
<sequence length="106" mass="12147">MSELGGGTRSLNGKRISPESWRNNFMPRNADALDLDFFYKPEEKNIDFCPEKQLEFRNTKFLMIALKSAAVVYMGRSFLKAVFVAVDSFLEETKFVECLGILLVRV</sequence>